<dbReference type="InterPro" id="IPR051532">
    <property type="entry name" value="Ester_Hydrolysis_Enzymes"/>
</dbReference>
<sequence length="207" mass="23630">MLLQREQRVVFQGDSVTDTGRDRDDFFDLGSGYPAIVSGMIGSLFPEMRIEFLNRGVGGDRVKDLKNRWKDDCLDLSPDWVSILIGINDCWRFYDSDDRTEPALFESNYRYLLQSAASKGASLIIMEPFYLPAYREMEMWTEDLGPKIQIIRRLAREFKAVYVPLDGIFAAAATKRETSFWAEDGIHPTPEGHALIARHWLKAVGVS</sequence>
<dbReference type="Proteomes" id="UP000250796">
    <property type="component" value="Chromosome MESINF"/>
</dbReference>
<gene>
    <name evidence="2" type="ORF">MESINF_1472</name>
</gene>
<protein>
    <submittedName>
        <fullName evidence="2">Lysophospholipase L1-like esterase</fullName>
    </submittedName>
</protein>
<dbReference type="InterPro" id="IPR036514">
    <property type="entry name" value="SGNH_hydro_sf"/>
</dbReference>
<dbReference type="GO" id="GO:0004622">
    <property type="term" value="F:phosphatidylcholine lysophospholipase activity"/>
    <property type="evidence" value="ECO:0007669"/>
    <property type="project" value="TreeGrafter"/>
</dbReference>
<evidence type="ECO:0000259" key="1">
    <source>
        <dbReference type="Pfam" id="PF13472"/>
    </source>
</evidence>
<evidence type="ECO:0000313" key="2">
    <source>
        <dbReference type="EMBL" id="SSC12916.1"/>
    </source>
</evidence>
<reference evidence="2 3" key="1">
    <citation type="submission" date="2017-01" db="EMBL/GenBank/DDBJ databases">
        <authorList>
            <person name="Erauso G."/>
        </authorList>
    </citation>
    <scope>NUCLEOTIDE SEQUENCE [LARGE SCALE GENOMIC DNA]</scope>
    <source>
        <strain evidence="2">MESINF1</strain>
    </source>
</reference>
<name>A0A7Z7PP27_9BACT</name>
<dbReference type="Pfam" id="PF13472">
    <property type="entry name" value="Lipase_GDSL_2"/>
    <property type="match status" value="1"/>
</dbReference>
<dbReference type="AlphaFoldDB" id="A0A7Z7PP27"/>
<dbReference type="PANTHER" id="PTHR30383:SF5">
    <property type="entry name" value="SGNH HYDROLASE-TYPE ESTERASE DOMAIN-CONTAINING PROTEIN"/>
    <property type="match status" value="1"/>
</dbReference>
<dbReference type="SUPFAM" id="SSF52266">
    <property type="entry name" value="SGNH hydrolase"/>
    <property type="match status" value="1"/>
</dbReference>
<dbReference type="InterPro" id="IPR013830">
    <property type="entry name" value="SGNH_hydro"/>
</dbReference>
<evidence type="ECO:0000313" key="3">
    <source>
        <dbReference type="Proteomes" id="UP000250796"/>
    </source>
</evidence>
<proteinExistence type="predicted"/>
<dbReference type="Gene3D" id="3.40.50.1110">
    <property type="entry name" value="SGNH hydrolase"/>
    <property type="match status" value="1"/>
</dbReference>
<feature type="domain" description="SGNH hydrolase-type esterase" evidence="1">
    <location>
        <begin position="13"/>
        <end position="195"/>
    </location>
</feature>
<accession>A0A7Z7PP27</accession>
<dbReference type="EMBL" id="LS974202">
    <property type="protein sequence ID" value="SSC12916.1"/>
    <property type="molecule type" value="Genomic_DNA"/>
</dbReference>
<organism evidence="2 3">
    <name type="scientific">Mesotoga infera</name>
    <dbReference type="NCBI Taxonomy" id="1236046"/>
    <lineage>
        <taxon>Bacteria</taxon>
        <taxon>Thermotogati</taxon>
        <taxon>Thermotogota</taxon>
        <taxon>Thermotogae</taxon>
        <taxon>Kosmotogales</taxon>
        <taxon>Kosmotogaceae</taxon>
        <taxon>Mesotoga</taxon>
    </lineage>
</organism>
<dbReference type="CDD" id="cd01834">
    <property type="entry name" value="SGNH_hydrolase_like_2"/>
    <property type="match status" value="1"/>
</dbReference>
<dbReference type="PANTHER" id="PTHR30383">
    <property type="entry name" value="THIOESTERASE 1/PROTEASE 1/LYSOPHOSPHOLIPASE L1"/>
    <property type="match status" value="1"/>
</dbReference>
<keyword evidence="3" id="KW-1185">Reference proteome</keyword>
<dbReference type="KEGG" id="minf:MESINF_1472"/>
<dbReference type="RefSeq" id="WP_169699133.1">
    <property type="nucleotide sequence ID" value="NZ_LS974202.1"/>
</dbReference>